<evidence type="ECO:0000256" key="1">
    <source>
        <dbReference type="SAM" id="MobiDB-lite"/>
    </source>
</evidence>
<proteinExistence type="predicted"/>
<protein>
    <submittedName>
        <fullName evidence="2">Uncharacterized protein</fullName>
    </submittedName>
</protein>
<name>A0A517ZHP0_9PLAN</name>
<organism evidence="2 3">
    <name type="scientific">Symmachiella dynata</name>
    <dbReference type="NCBI Taxonomy" id="2527995"/>
    <lineage>
        <taxon>Bacteria</taxon>
        <taxon>Pseudomonadati</taxon>
        <taxon>Planctomycetota</taxon>
        <taxon>Planctomycetia</taxon>
        <taxon>Planctomycetales</taxon>
        <taxon>Planctomycetaceae</taxon>
        <taxon>Symmachiella</taxon>
    </lineage>
</organism>
<gene>
    <name evidence="2" type="ORF">Mal52_04450</name>
</gene>
<evidence type="ECO:0000313" key="3">
    <source>
        <dbReference type="Proteomes" id="UP000319383"/>
    </source>
</evidence>
<dbReference type="AlphaFoldDB" id="A0A517ZHP0"/>
<dbReference type="EMBL" id="CP036276">
    <property type="protein sequence ID" value="QDU41990.1"/>
    <property type="molecule type" value="Genomic_DNA"/>
</dbReference>
<dbReference type="Proteomes" id="UP000319383">
    <property type="component" value="Chromosome"/>
</dbReference>
<accession>A0A517ZHP0</accession>
<dbReference type="KEGG" id="sdyn:Mal52_04450"/>
<reference evidence="2 3" key="1">
    <citation type="submission" date="2019-02" db="EMBL/GenBank/DDBJ databases">
        <title>Deep-cultivation of Planctomycetes and their phenomic and genomic characterization uncovers novel biology.</title>
        <authorList>
            <person name="Wiegand S."/>
            <person name="Jogler M."/>
            <person name="Boedeker C."/>
            <person name="Pinto D."/>
            <person name="Vollmers J."/>
            <person name="Rivas-Marin E."/>
            <person name="Kohn T."/>
            <person name="Peeters S.H."/>
            <person name="Heuer A."/>
            <person name="Rast P."/>
            <person name="Oberbeckmann S."/>
            <person name="Bunk B."/>
            <person name="Jeske O."/>
            <person name="Meyerdierks A."/>
            <person name="Storesund J.E."/>
            <person name="Kallscheuer N."/>
            <person name="Luecker S."/>
            <person name="Lage O.M."/>
            <person name="Pohl T."/>
            <person name="Merkel B.J."/>
            <person name="Hornburger P."/>
            <person name="Mueller R.-W."/>
            <person name="Bruemmer F."/>
            <person name="Labrenz M."/>
            <person name="Spormann A.M."/>
            <person name="Op den Camp H."/>
            <person name="Overmann J."/>
            <person name="Amann R."/>
            <person name="Jetten M.S.M."/>
            <person name="Mascher T."/>
            <person name="Medema M.H."/>
            <person name="Devos D.P."/>
            <person name="Kaster A.-K."/>
            <person name="Ovreas L."/>
            <person name="Rohde M."/>
            <person name="Galperin M.Y."/>
            <person name="Jogler C."/>
        </authorList>
    </citation>
    <scope>NUCLEOTIDE SEQUENCE [LARGE SCALE GENOMIC DNA]</scope>
    <source>
        <strain evidence="2 3">Mal52</strain>
    </source>
</reference>
<feature type="region of interest" description="Disordered" evidence="1">
    <location>
        <begin position="33"/>
        <end position="56"/>
    </location>
</feature>
<keyword evidence="3" id="KW-1185">Reference proteome</keyword>
<sequence length="68" mass="7409">MTYRIAYVAVHSANKLPIPLYSITSARQAITRTDQGNRDCGSNRGGQSPQEAAIPAFLNKQSLDGREC</sequence>
<evidence type="ECO:0000313" key="2">
    <source>
        <dbReference type="EMBL" id="QDU41990.1"/>
    </source>
</evidence>